<dbReference type="VEuPathDB" id="FungiDB:EYZ11_008374"/>
<gene>
    <name evidence="2" type="ORF">ATNIH1004_009274</name>
</gene>
<feature type="compositionally biased region" description="Basic and acidic residues" evidence="1">
    <location>
        <begin position="303"/>
        <end position="314"/>
    </location>
</feature>
<feature type="compositionally biased region" description="Low complexity" evidence="1">
    <location>
        <begin position="253"/>
        <end position="263"/>
    </location>
</feature>
<accession>A0A5M9MJD3</accession>
<dbReference type="AlphaFoldDB" id="A0A5M9MJD3"/>
<evidence type="ECO:0000313" key="2">
    <source>
        <dbReference type="EMBL" id="KAA8645063.1"/>
    </source>
</evidence>
<comment type="caution">
    <text evidence="2">The sequence shown here is derived from an EMBL/GenBank/DDBJ whole genome shotgun (WGS) entry which is preliminary data.</text>
</comment>
<dbReference type="Proteomes" id="UP000324241">
    <property type="component" value="Unassembled WGS sequence"/>
</dbReference>
<name>A0A5M9MJD3_9EURO</name>
<protein>
    <submittedName>
        <fullName evidence="2">Uncharacterized protein</fullName>
    </submittedName>
</protein>
<dbReference type="OrthoDB" id="4207386at2759"/>
<evidence type="ECO:0000313" key="3">
    <source>
        <dbReference type="Proteomes" id="UP000324241"/>
    </source>
</evidence>
<reference evidence="2 3" key="1">
    <citation type="submission" date="2019-08" db="EMBL/GenBank/DDBJ databases">
        <title>The genome sequence of a newly discovered highly antifungal drug resistant Aspergillus species, Aspergillus tanneri NIH 1004.</title>
        <authorList>
            <person name="Mounaud S."/>
            <person name="Singh I."/>
            <person name="Joardar V."/>
            <person name="Pakala S."/>
            <person name="Pakala S."/>
            <person name="Venepally P."/>
            <person name="Chung J.K."/>
            <person name="Losada L."/>
            <person name="Nierman W.C."/>
        </authorList>
    </citation>
    <scope>NUCLEOTIDE SEQUENCE [LARGE SCALE GENOMIC DNA]</scope>
    <source>
        <strain evidence="2 3">NIH1004</strain>
    </source>
</reference>
<sequence>MSLNIPRYLYPLKGIRKSEVGPGGYSTRRNKEDSPYGIFIQYIDEEAFPWEFEFDCEKGLEYESLWKRAEGPLHALLWESDNARERARRSLETLNDEIREIGPVPQEGLLEIRNWYNAGLQLEKAVRDFHIYSSTARFEDVRDFIWERIITMNYPHQWRVKREDFLHRIEATAQNFARQQGDLDTEDAIFQEWQLENPPERPGSSPLPSYHTNNPNTEASQSGSDRRPTPVSSTPEILMREAGGHRRREGPGSRVSPSAALRRPAPRLRGRVATRPTQSPHYVRRVPFERRQRPQRPQQGAETRQDDYPEESPRMRRWLNLR</sequence>
<dbReference type="EMBL" id="QUQM01000006">
    <property type="protein sequence ID" value="KAA8645063.1"/>
    <property type="molecule type" value="Genomic_DNA"/>
</dbReference>
<evidence type="ECO:0000256" key="1">
    <source>
        <dbReference type="SAM" id="MobiDB-lite"/>
    </source>
</evidence>
<proteinExistence type="predicted"/>
<feature type="region of interest" description="Disordered" evidence="1">
    <location>
        <begin position="196"/>
        <end position="322"/>
    </location>
</feature>
<dbReference type="GeneID" id="54331976"/>
<organism evidence="2 3">
    <name type="scientific">Aspergillus tanneri</name>
    <dbReference type="NCBI Taxonomy" id="1220188"/>
    <lineage>
        <taxon>Eukaryota</taxon>
        <taxon>Fungi</taxon>
        <taxon>Dikarya</taxon>
        <taxon>Ascomycota</taxon>
        <taxon>Pezizomycotina</taxon>
        <taxon>Eurotiomycetes</taxon>
        <taxon>Eurotiomycetidae</taxon>
        <taxon>Eurotiales</taxon>
        <taxon>Aspergillaceae</taxon>
        <taxon>Aspergillus</taxon>
        <taxon>Aspergillus subgen. Circumdati</taxon>
    </lineage>
</organism>
<feature type="compositionally biased region" description="Polar residues" evidence="1">
    <location>
        <begin position="206"/>
        <end position="223"/>
    </location>
</feature>
<dbReference type="RefSeq" id="XP_033424424.1">
    <property type="nucleotide sequence ID" value="XM_033573872.1"/>
</dbReference>